<dbReference type="AlphaFoldDB" id="A0A1V8SHM6"/>
<protein>
    <submittedName>
        <fullName evidence="2">Uncharacterized protein</fullName>
    </submittedName>
</protein>
<comment type="caution">
    <text evidence="2">The sequence shown here is derived from an EMBL/GenBank/DDBJ whole genome shotgun (WGS) entry which is preliminary data.</text>
</comment>
<accession>A0A1V8SHM6</accession>
<organism evidence="2 3">
    <name type="scientific">Cryoendolithus antarcticus</name>
    <dbReference type="NCBI Taxonomy" id="1507870"/>
    <lineage>
        <taxon>Eukaryota</taxon>
        <taxon>Fungi</taxon>
        <taxon>Dikarya</taxon>
        <taxon>Ascomycota</taxon>
        <taxon>Pezizomycotina</taxon>
        <taxon>Dothideomycetes</taxon>
        <taxon>Dothideomycetidae</taxon>
        <taxon>Cladosporiales</taxon>
        <taxon>Cladosporiaceae</taxon>
        <taxon>Cryoendolithus</taxon>
    </lineage>
</organism>
<dbReference type="EMBL" id="NAJO01000044">
    <property type="protein sequence ID" value="OQN98642.1"/>
    <property type="molecule type" value="Genomic_DNA"/>
</dbReference>
<evidence type="ECO:0000313" key="3">
    <source>
        <dbReference type="Proteomes" id="UP000192596"/>
    </source>
</evidence>
<feature type="compositionally biased region" description="Low complexity" evidence="1">
    <location>
        <begin position="10"/>
        <end position="22"/>
    </location>
</feature>
<name>A0A1V8SHM6_9PEZI</name>
<proteinExistence type="predicted"/>
<feature type="region of interest" description="Disordered" evidence="1">
    <location>
        <begin position="1"/>
        <end position="24"/>
    </location>
</feature>
<keyword evidence="3" id="KW-1185">Reference proteome</keyword>
<reference evidence="3" key="1">
    <citation type="submission" date="2017-03" db="EMBL/GenBank/DDBJ databases">
        <title>Genomes of endolithic fungi from Antarctica.</title>
        <authorList>
            <person name="Coleine C."/>
            <person name="Masonjones S."/>
            <person name="Stajich J.E."/>
        </authorList>
    </citation>
    <scope>NUCLEOTIDE SEQUENCE [LARGE SCALE GENOMIC DNA]</scope>
    <source>
        <strain evidence="3">CCFEE 5527</strain>
    </source>
</reference>
<gene>
    <name evidence="2" type="ORF">B0A48_15308</name>
</gene>
<evidence type="ECO:0000313" key="2">
    <source>
        <dbReference type="EMBL" id="OQN98642.1"/>
    </source>
</evidence>
<sequence length="59" mass="5924">MGRGGYNKTSSSSSSASSSASSRAIFPTSATLRTYSSMSCTMASLTVAGGEDEGRGGYN</sequence>
<dbReference type="InParanoid" id="A0A1V8SHM6"/>
<dbReference type="Proteomes" id="UP000192596">
    <property type="component" value="Unassembled WGS sequence"/>
</dbReference>
<evidence type="ECO:0000256" key="1">
    <source>
        <dbReference type="SAM" id="MobiDB-lite"/>
    </source>
</evidence>